<proteinExistence type="predicted"/>
<name>A0A9P5PVU2_9AGAR</name>
<dbReference type="EMBL" id="JADNRY010000050">
    <property type="protein sequence ID" value="KAF9069447.1"/>
    <property type="molecule type" value="Genomic_DNA"/>
</dbReference>
<keyword evidence="1" id="KW-0732">Signal</keyword>
<dbReference type="OrthoDB" id="2973648at2759"/>
<organism evidence="2 3">
    <name type="scientific">Rhodocollybia butyracea</name>
    <dbReference type="NCBI Taxonomy" id="206335"/>
    <lineage>
        <taxon>Eukaryota</taxon>
        <taxon>Fungi</taxon>
        <taxon>Dikarya</taxon>
        <taxon>Basidiomycota</taxon>
        <taxon>Agaricomycotina</taxon>
        <taxon>Agaricomycetes</taxon>
        <taxon>Agaricomycetidae</taxon>
        <taxon>Agaricales</taxon>
        <taxon>Marasmiineae</taxon>
        <taxon>Omphalotaceae</taxon>
        <taxon>Rhodocollybia</taxon>
    </lineage>
</organism>
<dbReference type="AlphaFoldDB" id="A0A9P5PVU2"/>
<keyword evidence="3" id="KW-1185">Reference proteome</keyword>
<evidence type="ECO:0000256" key="1">
    <source>
        <dbReference type="SAM" id="SignalP"/>
    </source>
</evidence>
<reference evidence="2" key="1">
    <citation type="submission" date="2020-11" db="EMBL/GenBank/DDBJ databases">
        <authorList>
            <consortium name="DOE Joint Genome Institute"/>
            <person name="Ahrendt S."/>
            <person name="Riley R."/>
            <person name="Andreopoulos W."/>
            <person name="Labutti K."/>
            <person name="Pangilinan J."/>
            <person name="Ruiz-Duenas F.J."/>
            <person name="Barrasa J.M."/>
            <person name="Sanchez-Garcia M."/>
            <person name="Camarero S."/>
            <person name="Miyauchi S."/>
            <person name="Serrano A."/>
            <person name="Linde D."/>
            <person name="Babiker R."/>
            <person name="Drula E."/>
            <person name="Ayuso-Fernandez I."/>
            <person name="Pacheco R."/>
            <person name="Padilla G."/>
            <person name="Ferreira P."/>
            <person name="Barriuso J."/>
            <person name="Kellner H."/>
            <person name="Castanera R."/>
            <person name="Alfaro M."/>
            <person name="Ramirez L."/>
            <person name="Pisabarro A.G."/>
            <person name="Kuo A."/>
            <person name="Tritt A."/>
            <person name="Lipzen A."/>
            <person name="He G."/>
            <person name="Yan M."/>
            <person name="Ng V."/>
            <person name="Cullen D."/>
            <person name="Martin F."/>
            <person name="Rosso M.-N."/>
            <person name="Henrissat B."/>
            <person name="Hibbett D."/>
            <person name="Martinez A.T."/>
            <person name="Grigoriev I.V."/>
        </authorList>
    </citation>
    <scope>NUCLEOTIDE SEQUENCE</scope>
    <source>
        <strain evidence="2">AH 40177</strain>
    </source>
</reference>
<gene>
    <name evidence="2" type="ORF">BDP27DRAFT_1363292</name>
</gene>
<evidence type="ECO:0000313" key="3">
    <source>
        <dbReference type="Proteomes" id="UP000772434"/>
    </source>
</evidence>
<dbReference type="Proteomes" id="UP000772434">
    <property type="component" value="Unassembled WGS sequence"/>
</dbReference>
<comment type="caution">
    <text evidence="2">The sequence shown here is derived from an EMBL/GenBank/DDBJ whole genome shotgun (WGS) entry which is preliminary data.</text>
</comment>
<feature type="chain" id="PRO_5040480980" description="Ser-Thr-rich glycosyl-phosphatidyl-inositol-anchored membrane family-domain-containing protein" evidence="1">
    <location>
        <begin position="23"/>
        <end position="134"/>
    </location>
</feature>
<accession>A0A9P5PVU2</accession>
<evidence type="ECO:0008006" key="4">
    <source>
        <dbReference type="Google" id="ProtNLM"/>
    </source>
</evidence>
<protein>
    <recommendedName>
        <fullName evidence="4">Ser-Thr-rich glycosyl-phosphatidyl-inositol-anchored membrane family-domain-containing protein</fullName>
    </recommendedName>
</protein>
<feature type="signal peptide" evidence="1">
    <location>
        <begin position="1"/>
        <end position="22"/>
    </location>
</feature>
<sequence>MKFTTSFVASAIAFFAASTVSAAPLDVWVPTITSPVKGTKWVIGTDVNVTWSTAGEPTNVSNGGRIVLAQNQREIMNISDPFDLAAADGCKTVTVPNVTPGHNYQVVLFGDSGDISQSFTIEAASLLGLGIAGL</sequence>
<evidence type="ECO:0000313" key="2">
    <source>
        <dbReference type="EMBL" id="KAF9069447.1"/>
    </source>
</evidence>